<comment type="caution">
    <text evidence="2">The sequence shown here is derived from an EMBL/GenBank/DDBJ whole genome shotgun (WGS) entry which is preliminary data.</text>
</comment>
<dbReference type="InterPro" id="IPR007445">
    <property type="entry name" value="PilO"/>
</dbReference>
<reference evidence="2 3" key="1">
    <citation type="journal article" date="2011" name="EMBO J.">
        <title>Structural diversity of bacterial flagellar motors.</title>
        <authorList>
            <person name="Chen S."/>
            <person name="Beeby M."/>
            <person name="Murphy G.E."/>
            <person name="Leadbetter J.R."/>
            <person name="Hendrixson D.R."/>
            <person name="Briegel A."/>
            <person name="Li Z."/>
            <person name="Shi J."/>
            <person name="Tocheva E.I."/>
            <person name="Muller A."/>
            <person name="Dobro M.J."/>
            <person name="Jensen G.J."/>
        </authorList>
    </citation>
    <scope>NUCLEOTIDE SEQUENCE [LARGE SCALE GENOMIC DNA]</scope>
    <source>
        <strain evidence="2 3">DSM 6540</strain>
    </source>
</reference>
<sequence>MLLSDKFRGKNAAILVGFIIFILPLLYCFLIQPQQWQIETLLREYDTEEHNVRILEQFGRDYPDIDQRLSLLDKKTKELNRILPNEPDLENLLLYIEENMAKHRLKLLSLIPGKTIGKTSYREIKIEILLQGEYFDVMNFIKNLEDGPRLISMQGISLIEREGQTEVKLEITVFSLK</sequence>
<feature type="transmembrane region" description="Helical" evidence="1">
    <location>
        <begin position="12"/>
        <end position="32"/>
    </location>
</feature>
<dbReference type="Proteomes" id="UP000003240">
    <property type="component" value="Unassembled WGS sequence"/>
</dbReference>
<organism evidence="2 3">
    <name type="scientific">Acetonema longum DSM 6540</name>
    <dbReference type="NCBI Taxonomy" id="1009370"/>
    <lineage>
        <taxon>Bacteria</taxon>
        <taxon>Bacillati</taxon>
        <taxon>Bacillota</taxon>
        <taxon>Negativicutes</taxon>
        <taxon>Acetonemataceae</taxon>
        <taxon>Acetonema</taxon>
    </lineage>
</organism>
<dbReference type="AlphaFoldDB" id="F7NPR9"/>
<dbReference type="GO" id="GO:0043107">
    <property type="term" value="P:type IV pilus-dependent motility"/>
    <property type="evidence" value="ECO:0007669"/>
    <property type="project" value="InterPro"/>
</dbReference>
<dbReference type="PANTHER" id="PTHR39555">
    <property type="entry name" value="FIMBRIAL ASSEMBLY PROTEIN PILO-LIKE PROTEIN-RELATED"/>
    <property type="match status" value="1"/>
</dbReference>
<accession>F7NPR9</accession>
<name>F7NPR9_9FIRM</name>
<proteinExistence type="predicted"/>
<protein>
    <recommendedName>
        <fullName evidence="4">Pilus assembly protein, PilO</fullName>
    </recommendedName>
</protein>
<dbReference type="Gene3D" id="3.30.70.60">
    <property type="match status" value="1"/>
</dbReference>
<dbReference type="RefSeq" id="WP_004099617.1">
    <property type="nucleotide sequence ID" value="NZ_AFGF01000269.1"/>
</dbReference>
<dbReference type="GO" id="GO:0043683">
    <property type="term" value="P:type IV pilus assembly"/>
    <property type="evidence" value="ECO:0007669"/>
    <property type="project" value="InterPro"/>
</dbReference>
<dbReference type="Pfam" id="PF04350">
    <property type="entry name" value="PilO"/>
    <property type="match status" value="1"/>
</dbReference>
<evidence type="ECO:0008006" key="4">
    <source>
        <dbReference type="Google" id="ProtNLM"/>
    </source>
</evidence>
<dbReference type="InterPro" id="IPR014717">
    <property type="entry name" value="Transl_elong_EF1B/ribsomal_bS6"/>
</dbReference>
<dbReference type="EMBL" id="AFGF01000269">
    <property type="protein sequence ID" value="EGO61910.1"/>
    <property type="molecule type" value="Genomic_DNA"/>
</dbReference>
<evidence type="ECO:0000256" key="1">
    <source>
        <dbReference type="SAM" id="Phobius"/>
    </source>
</evidence>
<gene>
    <name evidence="2" type="ORF">ALO_20582</name>
</gene>
<dbReference type="OrthoDB" id="1680908at2"/>
<keyword evidence="1" id="KW-1133">Transmembrane helix</keyword>
<dbReference type="STRING" id="1009370.ALO_20582"/>
<keyword evidence="1" id="KW-0472">Membrane</keyword>
<dbReference type="PANTHER" id="PTHR39555:SF1">
    <property type="entry name" value="TYPE IV PILUS INNER MEMBRANE COMPONENT PILO"/>
    <property type="match status" value="1"/>
</dbReference>
<evidence type="ECO:0000313" key="2">
    <source>
        <dbReference type="EMBL" id="EGO61910.1"/>
    </source>
</evidence>
<keyword evidence="3" id="KW-1185">Reference proteome</keyword>
<keyword evidence="1" id="KW-0812">Transmembrane</keyword>
<evidence type="ECO:0000313" key="3">
    <source>
        <dbReference type="Proteomes" id="UP000003240"/>
    </source>
</evidence>